<dbReference type="RefSeq" id="WP_095377626.1">
    <property type="nucleotide sequence ID" value="NZ_NJGC01000006.1"/>
</dbReference>
<dbReference type="InterPro" id="IPR052701">
    <property type="entry name" value="GAG_Ulvan_Degrading_Sulfatases"/>
</dbReference>
<dbReference type="InterPro" id="IPR017850">
    <property type="entry name" value="Alkaline_phosphatase_core_sf"/>
</dbReference>
<feature type="transmembrane region" description="Helical" evidence="1">
    <location>
        <begin position="144"/>
        <end position="165"/>
    </location>
</feature>
<evidence type="ECO:0000256" key="1">
    <source>
        <dbReference type="SAM" id="Phobius"/>
    </source>
</evidence>
<dbReference type="CDD" id="cd16148">
    <property type="entry name" value="sulfatase_like"/>
    <property type="match status" value="1"/>
</dbReference>
<keyword evidence="1" id="KW-0472">Membrane</keyword>
<dbReference type="EMBL" id="NJGC01000006">
    <property type="protein sequence ID" value="PAM72553.1"/>
    <property type="molecule type" value="Genomic_DNA"/>
</dbReference>
<feature type="transmembrane region" description="Helical" evidence="1">
    <location>
        <begin position="89"/>
        <end position="107"/>
    </location>
</feature>
<feature type="transmembrane region" description="Helical" evidence="1">
    <location>
        <begin position="55"/>
        <end position="83"/>
    </location>
</feature>
<keyword evidence="1" id="KW-1133">Transmembrane helix</keyword>
<feature type="transmembrane region" description="Helical" evidence="1">
    <location>
        <begin position="21"/>
        <end position="43"/>
    </location>
</feature>
<dbReference type="Gene3D" id="3.40.720.10">
    <property type="entry name" value="Alkaline Phosphatase, subunit A"/>
    <property type="match status" value="1"/>
</dbReference>
<dbReference type="InterPro" id="IPR024588">
    <property type="entry name" value="YejM_N"/>
</dbReference>
<dbReference type="AlphaFoldDB" id="A0A270NKF2"/>
<evidence type="ECO:0000259" key="3">
    <source>
        <dbReference type="Pfam" id="PF11893"/>
    </source>
</evidence>
<dbReference type="Pfam" id="PF00884">
    <property type="entry name" value="Sulfatase"/>
    <property type="match status" value="1"/>
</dbReference>
<dbReference type="PANTHER" id="PTHR43751">
    <property type="entry name" value="SULFATASE"/>
    <property type="match status" value="1"/>
</dbReference>
<evidence type="ECO:0000313" key="5">
    <source>
        <dbReference type="Proteomes" id="UP000216433"/>
    </source>
</evidence>
<dbReference type="SUPFAM" id="SSF53649">
    <property type="entry name" value="Alkaline phosphatase-like"/>
    <property type="match status" value="1"/>
</dbReference>
<reference evidence="4 5" key="1">
    <citation type="submission" date="2017-06" db="EMBL/GenBank/DDBJ databases">
        <title>Genome sequencing and assembly of Stenotrophomonas maltophilia DF07.</title>
        <authorList>
            <person name="Iyer R."/>
        </authorList>
    </citation>
    <scope>NUCLEOTIDE SEQUENCE [LARGE SCALE GENOMIC DNA]</scope>
    <source>
        <strain evidence="4 5">DF07</strain>
    </source>
</reference>
<evidence type="ECO:0000259" key="2">
    <source>
        <dbReference type="Pfam" id="PF00884"/>
    </source>
</evidence>
<gene>
    <name evidence="4" type="ORF">CEK00_07120</name>
</gene>
<proteinExistence type="predicted"/>
<feature type="transmembrane region" description="Helical" evidence="1">
    <location>
        <begin position="177"/>
        <end position="198"/>
    </location>
</feature>
<evidence type="ECO:0000313" key="4">
    <source>
        <dbReference type="EMBL" id="PAM72553.1"/>
    </source>
</evidence>
<dbReference type="InterPro" id="IPR012159">
    <property type="entry name" value="YejM-like"/>
</dbReference>
<comment type="caution">
    <text evidence="4">The sequence shown here is derived from an EMBL/GenBank/DDBJ whole genome shotgun (WGS) entry which is preliminary data.</text>
</comment>
<dbReference type="GeneID" id="97262006"/>
<feature type="domain" description="Inner membrane protein YejM N-terminal" evidence="3">
    <location>
        <begin position="18"/>
        <end position="255"/>
    </location>
</feature>
<dbReference type="Proteomes" id="UP000216433">
    <property type="component" value="Unassembled WGS sequence"/>
</dbReference>
<evidence type="ECO:0008006" key="6">
    <source>
        <dbReference type="Google" id="ProtNLM"/>
    </source>
</evidence>
<protein>
    <recommendedName>
        <fullName evidence="6">DUF3413 domain-containing protein</fullName>
    </recommendedName>
</protein>
<organism evidence="4 5">
    <name type="scientific">Stenotrophomonas maltophilia</name>
    <name type="common">Pseudomonas maltophilia</name>
    <name type="synonym">Xanthomonas maltophilia</name>
    <dbReference type="NCBI Taxonomy" id="40324"/>
    <lineage>
        <taxon>Bacteria</taxon>
        <taxon>Pseudomonadati</taxon>
        <taxon>Pseudomonadota</taxon>
        <taxon>Gammaproteobacteria</taxon>
        <taxon>Lysobacterales</taxon>
        <taxon>Lysobacteraceae</taxon>
        <taxon>Stenotrophomonas</taxon>
        <taxon>Stenotrophomonas maltophilia group</taxon>
    </lineage>
</organism>
<feature type="domain" description="Sulfatase N-terminal" evidence="2">
    <location>
        <begin position="261"/>
        <end position="541"/>
    </location>
</feature>
<name>A0A270NKF2_STEMA</name>
<dbReference type="Pfam" id="PF11893">
    <property type="entry name" value="DUF3413"/>
    <property type="match status" value="1"/>
</dbReference>
<dbReference type="PIRSF" id="PIRSF004950">
    <property type="entry name" value="Mmb_sulf_HI0842"/>
    <property type="match status" value="1"/>
</dbReference>
<accession>A0A270NKF2</accession>
<keyword evidence="1" id="KW-0812">Transmembrane</keyword>
<dbReference type="InterPro" id="IPR000917">
    <property type="entry name" value="Sulfatase_N"/>
</dbReference>
<dbReference type="PANTHER" id="PTHR43751:SF3">
    <property type="entry name" value="SULFATASE N-TERMINAL DOMAIN-CONTAINING PROTEIN"/>
    <property type="match status" value="1"/>
</dbReference>
<sequence length="625" mass="68938">MSAAAPAAPALEGSTRRWRRLAWWSLFVAGNAALAAAIALGNVPLRDNPGGSAGLAYLAIALPGHLLAFGALAGLLPLLLGLWPRTARTLSISAVLLQGLWLCLLLVDAKVFTLYRFHLNAMVVNMVFGGALQDQVALSWKTWLQVALLVAAVFAAEGLLAWACWKLLPAAPRRRRVLQAWAAVALLMAGGQVATAYYDARGDRDVIAQWNYLPWAQPITAKSFMRRLGVVSQQQAGLPDPRHAQLQYPLHPLRCQNPHRPNVLMVVLESLRQDVLTPQLMPNTSALAQDARVFDQHFSTGNATRYGLFGLLYGLPGGYWPSMLDEQRGSQLFQVLGQQGYDLHLYGSAPLYSPEFDRTAFADVRDQLHQGPSALKSDGRDRAIISALQQDIRASQAAQRPWFGFVFLDSTHAPYHMPDGYPPVATPMAADIDFLKFGPEHDPTPELNRYRTAVHYADSLIGSLLDDLRAQGLAEDTIVLVTGDHAEEFNDLKLNYWGHNGNFSDYQLQVPFVLHWPGKAAGHDARTSSHEDWVPTLMRHALGCENALSDYSTGQDLLAEPQGPRALVVESWSQRAIRHGDAIYVFDKFGNATALDLRYRPLSQQAPDAAAVRTAWEALTRFRNR</sequence>